<evidence type="ECO:0000313" key="3">
    <source>
        <dbReference type="Proteomes" id="UP000283295"/>
    </source>
</evidence>
<keyword evidence="1" id="KW-1133">Transmembrane helix</keyword>
<dbReference type="EMBL" id="QRVK01000021">
    <property type="protein sequence ID" value="RGS41202.1"/>
    <property type="molecule type" value="Genomic_DNA"/>
</dbReference>
<dbReference type="AlphaFoldDB" id="A0A3R5WJF6"/>
<evidence type="ECO:0000313" key="2">
    <source>
        <dbReference type="EMBL" id="RGS41202.1"/>
    </source>
</evidence>
<dbReference type="Proteomes" id="UP000283295">
    <property type="component" value="Unassembled WGS sequence"/>
</dbReference>
<reference evidence="2 3" key="1">
    <citation type="submission" date="2018-08" db="EMBL/GenBank/DDBJ databases">
        <title>A genome reference for cultivated species of the human gut microbiota.</title>
        <authorList>
            <person name="Zou Y."/>
            <person name="Xue W."/>
            <person name="Luo G."/>
        </authorList>
    </citation>
    <scope>NUCLEOTIDE SEQUENCE [LARGE SCALE GENOMIC DNA]</scope>
    <source>
        <strain evidence="2 3">AF22-21</strain>
    </source>
</reference>
<protein>
    <submittedName>
        <fullName evidence="2">Uncharacterized protein</fullName>
    </submittedName>
</protein>
<feature type="transmembrane region" description="Helical" evidence="1">
    <location>
        <begin position="6"/>
        <end position="27"/>
    </location>
</feature>
<gene>
    <name evidence="2" type="ORF">DWX94_08920</name>
</gene>
<evidence type="ECO:0000256" key="1">
    <source>
        <dbReference type="SAM" id="Phobius"/>
    </source>
</evidence>
<comment type="caution">
    <text evidence="2">The sequence shown here is derived from an EMBL/GenBank/DDBJ whole genome shotgun (WGS) entry which is preliminary data.</text>
</comment>
<keyword evidence="1" id="KW-0472">Membrane</keyword>
<organism evidence="2 3">
    <name type="scientific">Coprococcus eutactus</name>
    <dbReference type="NCBI Taxonomy" id="33043"/>
    <lineage>
        <taxon>Bacteria</taxon>
        <taxon>Bacillati</taxon>
        <taxon>Bacillota</taxon>
        <taxon>Clostridia</taxon>
        <taxon>Lachnospirales</taxon>
        <taxon>Lachnospiraceae</taxon>
        <taxon>Coprococcus</taxon>
    </lineage>
</organism>
<keyword evidence="1" id="KW-0812">Transmembrane</keyword>
<sequence length="60" mass="6510">MLYMDSGVGLASAQVMTVTLNISLVGLKKCLRYSKIVGSDEKGSGQKVFVCEYKYEIISG</sequence>
<accession>A0A3R5WJF6</accession>
<proteinExistence type="predicted"/>
<name>A0A3R5WJF6_9FIRM</name>